<feature type="region of interest" description="Disordered" evidence="9">
    <location>
        <begin position="855"/>
        <end position="895"/>
    </location>
</feature>
<dbReference type="Gene3D" id="3.30.200.20">
    <property type="entry name" value="Phosphorylase Kinase, domain 1"/>
    <property type="match status" value="1"/>
</dbReference>
<keyword evidence="13" id="KW-1185">Reference proteome</keyword>
<evidence type="ECO:0000256" key="5">
    <source>
        <dbReference type="ARBA" id="ARBA00022741"/>
    </source>
</evidence>
<name>A0ABN7T1L9_OIKDI</name>
<dbReference type="PROSITE" id="PS50219">
    <property type="entry name" value="CNH"/>
    <property type="match status" value="1"/>
</dbReference>
<evidence type="ECO:0000313" key="12">
    <source>
        <dbReference type="EMBL" id="CAG5110155.1"/>
    </source>
</evidence>
<dbReference type="Pfam" id="PF00069">
    <property type="entry name" value="Pkinase"/>
    <property type="match status" value="1"/>
</dbReference>
<keyword evidence="7 8" id="KW-0067">ATP-binding</keyword>
<dbReference type="EMBL" id="OU015567">
    <property type="protein sequence ID" value="CAG5110155.1"/>
    <property type="molecule type" value="Genomic_DNA"/>
</dbReference>
<feature type="domain" description="Protein kinase" evidence="10">
    <location>
        <begin position="18"/>
        <end position="289"/>
    </location>
</feature>
<evidence type="ECO:0000256" key="2">
    <source>
        <dbReference type="ARBA" id="ARBA00012513"/>
    </source>
</evidence>
<dbReference type="Pfam" id="PF00780">
    <property type="entry name" value="CNH"/>
    <property type="match status" value="1"/>
</dbReference>
<dbReference type="EC" id="2.7.11.1" evidence="2"/>
<dbReference type="InterPro" id="IPR051700">
    <property type="entry name" value="STE20_Ser-Thr_kinase"/>
</dbReference>
<keyword evidence="3" id="KW-0723">Serine/threonine-protein kinase</keyword>
<feature type="domain" description="CNH" evidence="11">
    <location>
        <begin position="531"/>
        <end position="819"/>
    </location>
</feature>
<feature type="region of interest" description="Disordered" evidence="9">
    <location>
        <begin position="325"/>
        <end position="518"/>
    </location>
</feature>
<evidence type="ECO:0000259" key="11">
    <source>
        <dbReference type="PROSITE" id="PS50219"/>
    </source>
</evidence>
<dbReference type="PANTHER" id="PTHR47096:SF1">
    <property type="entry name" value="MISSHAPEN LIKE KINASE 1"/>
    <property type="match status" value="1"/>
</dbReference>
<evidence type="ECO:0000313" key="13">
    <source>
        <dbReference type="Proteomes" id="UP001158576"/>
    </source>
</evidence>
<evidence type="ECO:0000259" key="10">
    <source>
        <dbReference type="PROSITE" id="PS50011"/>
    </source>
</evidence>
<evidence type="ECO:0000256" key="1">
    <source>
        <dbReference type="ARBA" id="ARBA00008874"/>
    </source>
</evidence>
<feature type="compositionally biased region" description="Basic and acidic residues" evidence="9">
    <location>
        <begin position="354"/>
        <end position="389"/>
    </location>
</feature>
<feature type="compositionally biased region" description="Low complexity" evidence="9">
    <location>
        <begin position="410"/>
        <end position="428"/>
    </location>
</feature>
<evidence type="ECO:0000256" key="7">
    <source>
        <dbReference type="ARBA" id="ARBA00022840"/>
    </source>
</evidence>
<feature type="compositionally biased region" description="Polar residues" evidence="9">
    <location>
        <begin position="452"/>
        <end position="461"/>
    </location>
</feature>
<reference evidence="12 13" key="1">
    <citation type="submission" date="2021-04" db="EMBL/GenBank/DDBJ databases">
        <authorList>
            <person name="Bliznina A."/>
        </authorList>
    </citation>
    <scope>NUCLEOTIDE SEQUENCE [LARGE SCALE GENOMIC DNA]</scope>
</reference>
<evidence type="ECO:0000256" key="9">
    <source>
        <dbReference type="SAM" id="MobiDB-lite"/>
    </source>
</evidence>
<feature type="compositionally biased region" description="Polar residues" evidence="9">
    <location>
        <begin position="855"/>
        <end position="869"/>
    </location>
</feature>
<protein>
    <recommendedName>
        <fullName evidence="2">non-specific serine/threonine protein kinase</fullName>
        <ecNumber evidence="2">2.7.11.1</ecNumber>
    </recommendedName>
</protein>
<sequence length="895" mass="102150">MGLDDIDLSECKDPSGIFELVEQIGSGTYGQVYKGRHIPTGGLAAIKCMPVTADEEEELKLEVNMLKKHSHHKNIATYFGVFVKHNARTDDQLWLVMEYCGAGSVTDLLKNSPKRSLREEWISYICREVLCGLAHLHQAKVIHRDIKGQNVLLTSDANVKLVDFGVSAQLDKTIGKRNTFIGTPYWMAPEVIACDQDPHKTYDSRSDIWSLGITAIEMAEGQPPLCEQHPMRALFVIPRQAPPKLKQRGKWSSVFQNFVSQGTGRLSDSLLKDYHKRPPADQLLKHQFVNQQSIERRVRNELKEHIDKTTRKNASPDEVLLENHAAVDDEENDFDPTDTATRNFANDLTLKKIHQAEESRKQRDEQRRAEEQRRREEDDRRRREADRQRQISQELHAAQHRQDVAPRAPPRNNQQQYPNHPPQHQNRQPPRPLPNHSNTPPRPSYGEEGDTIQRNPHQRQGSGHVAHPLRNQGQPIAQNSLPDVVSNNHTNNHPMYRQNAPQGSNQGPVNVRPQQAADQMPEIRKYKKRFNSEINCASLWGVNLLIGTNNGLLLLDRSGQGTVFHHKPKKFQQIDVLENNNLVLSISGKKNKLRCYYLSWLKSKFLNTQPAKDGVERQGYISVGDLEGCASYKLVKFERIKFLVVAMRNGVDVFAWAPKPYNRFMLYKTFQNLIHRPLIVDLTVEDGTRLKLLFGSERGFHAIDMETTAQIDLYIPGHQTPPIIPHAIVVLPESDGNELLLCYNDEGVYVNTYAEVTKDVMMQWGEMPASVAYIRSGQVMGWGEKAIEIRSVSQGLLDGVFMHKRANKLKFLCERNDKVFFASVQSPSNSQVQCLKFSSKVLRELANLPLEQQQKALSNRNARNSSRVINSPRKERELTRKALKSRSFNRDSFES</sequence>
<dbReference type="PROSITE" id="PS00108">
    <property type="entry name" value="PROTEIN_KINASE_ST"/>
    <property type="match status" value="1"/>
</dbReference>
<dbReference type="SMART" id="SM00220">
    <property type="entry name" value="S_TKc"/>
    <property type="match status" value="1"/>
</dbReference>
<dbReference type="Proteomes" id="UP001158576">
    <property type="component" value="Chromosome 2"/>
</dbReference>
<evidence type="ECO:0000256" key="3">
    <source>
        <dbReference type="ARBA" id="ARBA00022527"/>
    </source>
</evidence>
<keyword evidence="5 8" id="KW-0547">Nucleotide-binding</keyword>
<keyword evidence="4" id="KW-0808">Transferase</keyword>
<dbReference type="PROSITE" id="PS00107">
    <property type="entry name" value="PROTEIN_KINASE_ATP"/>
    <property type="match status" value="1"/>
</dbReference>
<dbReference type="SUPFAM" id="SSF56112">
    <property type="entry name" value="Protein kinase-like (PK-like)"/>
    <property type="match status" value="1"/>
</dbReference>
<dbReference type="PROSITE" id="PS50011">
    <property type="entry name" value="PROTEIN_KINASE_DOM"/>
    <property type="match status" value="1"/>
</dbReference>
<dbReference type="PANTHER" id="PTHR47096">
    <property type="entry name" value="MISSHAPEN LIKE KINASE 1"/>
    <property type="match status" value="1"/>
</dbReference>
<organism evidence="12 13">
    <name type="scientific">Oikopleura dioica</name>
    <name type="common">Tunicate</name>
    <dbReference type="NCBI Taxonomy" id="34765"/>
    <lineage>
        <taxon>Eukaryota</taxon>
        <taxon>Metazoa</taxon>
        <taxon>Chordata</taxon>
        <taxon>Tunicata</taxon>
        <taxon>Appendicularia</taxon>
        <taxon>Copelata</taxon>
        <taxon>Oikopleuridae</taxon>
        <taxon>Oikopleura</taxon>
    </lineage>
</organism>
<dbReference type="InterPro" id="IPR001180">
    <property type="entry name" value="CNH_dom"/>
</dbReference>
<dbReference type="CDD" id="cd06608">
    <property type="entry name" value="STKc_myosinIII_N_like"/>
    <property type="match status" value="1"/>
</dbReference>
<evidence type="ECO:0000256" key="6">
    <source>
        <dbReference type="ARBA" id="ARBA00022777"/>
    </source>
</evidence>
<feature type="compositionally biased region" description="Polar residues" evidence="9">
    <location>
        <begin position="471"/>
        <end position="517"/>
    </location>
</feature>
<feature type="binding site" evidence="8">
    <location>
        <position position="47"/>
    </location>
    <ligand>
        <name>ATP</name>
        <dbReference type="ChEBI" id="CHEBI:30616"/>
    </ligand>
</feature>
<dbReference type="SMART" id="SM00036">
    <property type="entry name" value="CNH"/>
    <property type="match status" value="1"/>
</dbReference>
<proteinExistence type="inferred from homology"/>
<accession>A0ABN7T1L9</accession>
<dbReference type="InterPro" id="IPR000719">
    <property type="entry name" value="Prot_kinase_dom"/>
</dbReference>
<dbReference type="InterPro" id="IPR017441">
    <property type="entry name" value="Protein_kinase_ATP_BS"/>
</dbReference>
<gene>
    <name evidence="12" type="ORF">OKIOD_LOCUS13351</name>
</gene>
<evidence type="ECO:0000256" key="8">
    <source>
        <dbReference type="PROSITE-ProRule" id="PRU10141"/>
    </source>
</evidence>
<dbReference type="InterPro" id="IPR011009">
    <property type="entry name" value="Kinase-like_dom_sf"/>
</dbReference>
<keyword evidence="6" id="KW-0418">Kinase</keyword>
<dbReference type="Gene3D" id="1.10.510.10">
    <property type="entry name" value="Transferase(Phosphotransferase) domain 1"/>
    <property type="match status" value="1"/>
</dbReference>
<comment type="similarity">
    <text evidence="1">Belongs to the protein kinase superfamily. STE Ser/Thr protein kinase family. STE20 subfamily.</text>
</comment>
<dbReference type="InterPro" id="IPR008271">
    <property type="entry name" value="Ser/Thr_kinase_AS"/>
</dbReference>
<evidence type="ECO:0000256" key="4">
    <source>
        <dbReference type="ARBA" id="ARBA00022679"/>
    </source>
</evidence>